<accession>A0A2U8QZ82</accession>
<organism evidence="7 8">
    <name type="scientific">Flavobacterium sediminis</name>
    <dbReference type="NCBI Taxonomy" id="2201181"/>
    <lineage>
        <taxon>Bacteria</taxon>
        <taxon>Pseudomonadati</taxon>
        <taxon>Bacteroidota</taxon>
        <taxon>Flavobacteriia</taxon>
        <taxon>Flavobacteriales</taxon>
        <taxon>Flavobacteriaceae</taxon>
        <taxon>Flavobacterium</taxon>
    </lineage>
</organism>
<feature type="compositionally biased region" description="Basic and acidic residues" evidence="5">
    <location>
        <begin position="1453"/>
        <end position="1475"/>
    </location>
</feature>
<evidence type="ECO:0000313" key="8">
    <source>
        <dbReference type="Proteomes" id="UP000245429"/>
    </source>
</evidence>
<evidence type="ECO:0000256" key="4">
    <source>
        <dbReference type="ARBA" id="ARBA00023136"/>
    </source>
</evidence>
<dbReference type="GO" id="GO:0009306">
    <property type="term" value="P:protein secretion"/>
    <property type="evidence" value="ECO:0007669"/>
    <property type="project" value="InterPro"/>
</dbReference>
<keyword evidence="3" id="KW-1133">Transmembrane helix</keyword>
<evidence type="ECO:0000256" key="2">
    <source>
        <dbReference type="ARBA" id="ARBA00022692"/>
    </source>
</evidence>
<keyword evidence="4" id="KW-0472">Membrane</keyword>
<evidence type="ECO:0000256" key="3">
    <source>
        <dbReference type="ARBA" id="ARBA00022989"/>
    </source>
</evidence>
<dbReference type="Proteomes" id="UP000245429">
    <property type="component" value="Chromosome"/>
</dbReference>
<gene>
    <name evidence="7" type="ORF">DI487_14380</name>
</gene>
<evidence type="ECO:0000256" key="1">
    <source>
        <dbReference type="ARBA" id="ARBA00004167"/>
    </source>
</evidence>
<comment type="subcellular location">
    <subcellularLocation>
        <location evidence="1">Membrane</location>
        <topology evidence="1">Single-pass membrane protein</topology>
    </subcellularLocation>
</comment>
<dbReference type="InterPro" id="IPR007452">
    <property type="entry name" value="TamB_C"/>
</dbReference>
<protein>
    <submittedName>
        <fullName evidence="7">DUF490 domain-containing protein</fullName>
    </submittedName>
</protein>
<dbReference type="PANTHER" id="PTHR36985">
    <property type="entry name" value="TRANSLOCATION AND ASSEMBLY MODULE SUBUNIT TAMB"/>
    <property type="match status" value="1"/>
</dbReference>
<keyword evidence="8" id="KW-1185">Reference proteome</keyword>
<sequence>MLGILLSLPFVQTFLGRYATDALNKEFGTDITIDRVAISPFGNVKLGDVLVRDHHKDTLFYIEKLNTSILNFKALYQKGHPYLGEVTIHGLDTKIIEYKGEKETNLDKFVAAFDDGTPSSGKFRMKVDAFNVYESRFRYINQNLNNPKLLDFTDLGGRLEDFYIKGPDVTTFIKELTLQDYRGLKVEKLTSDFTYTKKNILLDNLDMNSEESHVVGKVELRYKREDFADFNNKVVFDAEFDKVSIASNDLNYFYNEFGKDNVFYLDTHLVGTLNNFTTRNLKLLDKNQSEIVGNVTFQNLFAKEDSFKIKGNFTRISSNYGNLGNILPRILGENLPSSLAKLGSVNISGDVELTNKYINSDVYLVSSIGIVDADLNIQDIDNIDNAKYQGDLTLNKFNVGILLNDATIGTVSGSAKVDGQGFTQEYLNTSIKGKIESFYYNNYNYHNVTVDGTMKMPYFKGYFNSNDPNLRMDFDGVIDMSSKIKNYNFVSQIDYADLYALHFNKKDTISIFKGKVSFDAKGNGFDDLDGKLVLENVSYQNIKKSYFFNDFQITSSFDEEKVRTISVNSTDIIQGKVVGKYKINQVVKMLENAVGSLYANYVPNKLDKEQFLDFNFTIYNKIVEVFVPEVSISQNTKLKGKINGDSGKFELDFTSPEVLAFKGTFSNIKIDVDNKNPLYNTYVVMDSMRVGKYRVSDFNLINITMNDTLFVRTEFNGGNKDQDQFSLNLYHTIDEDKKSVVGFKRSEIRLKDYLWFINEKETNDNKIVFDKKLTDFNFEKISLSHNEQYMSFFGTMKDSTEKDLNLVFHDVDLEKLTPSIDSLSFKGKLNGFSTLKQNKKIYKPSSRIKIDSLSINNYPVGDLVFNVEGNDDFNRFDVKSAIKQNGERTFELYGDITNDNDSSNLNLEASFDKFSLTPFGPLLSSIVSDVRGNATGKATIAGTINRPEVDGRLYLNDSGLRIPYLNVDYEFEKNAIVDVTEHQFLFRNIRITDTKYNTSGILNGSVKHEAFDNWEMDLELKSHNILALDTKDDDDVYYYGTAFMNGYATITGPTDALFINVVGESEKGTSIKIPVNDSEEIGDNSFLNFITREEKLNAKYGYTIIKNKYQGIELSFDFDIDTDAEIEVILDRESGHAMKGRGYGSMKMEINTLGKFLMYGDFLVEEGEYRFKYAGLIDKKFSVKRGGTIRWEGEPMNAILNLEAVYHTQANPGVLLESASFNRKVDTDVSILINGNLSNPQPDFNINFPTVSSVLKSEIEYRLQDKDTRQNQAFALLSTGSFVTAETAGNAAYGPLFERASSLFNDIFADEDSKLRLGVDYSQGDRVNQVSDRVGVTLNTQINDKITINGKLGVPVGGVTESVLVGNVEAQMQLSKDGSFKARVFNKENDINYIGEGIGYTQGIGLTYSVDFDNFRELIKKIFKAKKEEESSSDSSNDLPDSDLPPDFLNFVNDRKQRKSDSKDSDDVQKVPEIE</sequence>
<dbReference type="GO" id="GO:0005886">
    <property type="term" value="C:plasma membrane"/>
    <property type="evidence" value="ECO:0007669"/>
    <property type="project" value="InterPro"/>
</dbReference>
<dbReference type="PANTHER" id="PTHR36985:SF1">
    <property type="entry name" value="TRANSLOCATION AND ASSEMBLY MODULE SUBUNIT TAMB"/>
    <property type="match status" value="1"/>
</dbReference>
<reference evidence="7 8" key="1">
    <citation type="submission" date="2018-05" db="EMBL/GenBank/DDBJ databases">
        <title>Flavobacterium sp. MEBiC07310.</title>
        <authorList>
            <person name="Baek K."/>
        </authorList>
    </citation>
    <scope>NUCLEOTIDE SEQUENCE [LARGE SCALE GENOMIC DNA]</scope>
    <source>
        <strain evidence="7 8">MEBiC07310</strain>
    </source>
</reference>
<dbReference type="OrthoDB" id="680700at2"/>
<proteinExistence type="predicted"/>
<feature type="region of interest" description="Disordered" evidence="5">
    <location>
        <begin position="1427"/>
        <end position="1475"/>
    </location>
</feature>
<feature type="domain" description="Translocation and assembly module TamB C-terminal" evidence="6">
    <location>
        <begin position="991"/>
        <end position="1412"/>
    </location>
</feature>
<dbReference type="KEGG" id="fse:DI487_14380"/>
<dbReference type="Pfam" id="PF04357">
    <property type="entry name" value="TamB"/>
    <property type="match status" value="1"/>
</dbReference>
<name>A0A2U8QZ82_9FLAO</name>
<keyword evidence="2" id="KW-0812">Transmembrane</keyword>
<evidence type="ECO:0000313" key="7">
    <source>
        <dbReference type="EMBL" id="AWM15361.1"/>
    </source>
</evidence>
<evidence type="ECO:0000259" key="6">
    <source>
        <dbReference type="Pfam" id="PF04357"/>
    </source>
</evidence>
<evidence type="ECO:0000256" key="5">
    <source>
        <dbReference type="SAM" id="MobiDB-lite"/>
    </source>
</evidence>
<dbReference type="EMBL" id="CP029463">
    <property type="protein sequence ID" value="AWM15361.1"/>
    <property type="molecule type" value="Genomic_DNA"/>
</dbReference>